<proteinExistence type="predicted"/>
<dbReference type="RefSeq" id="WP_129603451.1">
    <property type="nucleotide sequence ID" value="NZ_CP035544.1"/>
</dbReference>
<evidence type="ECO:0000313" key="2">
    <source>
        <dbReference type="EMBL" id="QBA63965.1"/>
    </source>
</evidence>
<dbReference type="InterPro" id="IPR045749">
    <property type="entry name" value="DUF6090"/>
</dbReference>
<keyword evidence="1" id="KW-0472">Membrane</keyword>
<dbReference type="Proteomes" id="UP000290889">
    <property type="component" value="Chromosome"/>
</dbReference>
<name>A0A411E8A8_9FLAO</name>
<protein>
    <submittedName>
        <fullName evidence="2">Uncharacterized protein</fullName>
    </submittedName>
</protein>
<keyword evidence="3" id="KW-1185">Reference proteome</keyword>
<keyword evidence="1" id="KW-1133">Transmembrane helix</keyword>
<sequence length="227" mass="26958">MLTENKFSKYLIYAIGEIALVMIGILLALQVNNWNENRKVQKEIREIYNQIVFELDNDIAELSENLNRYESIKPVFDNVVSDSRTVELLDDGLSRIIAGSLNTILNKSGVERLKTISVNDSLSLKVIEMYEQLEWFIRTEQTISESQRLMTINYKDNYSWYPEWINKRITKDNSSPELQDYFVNSQEYRHNVIYSYQQVYNRYVPRLRRSIPRVKQIRNELQNAINK</sequence>
<feature type="transmembrane region" description="Helical" evidence="1">
    <location>
        <begin position="12"/>
        <end position="29"/>
    </location>
</feature>
<dbReference type="AlphaFoldDB" id="A0A411E8A8"/>
<dbReference type="EMBL" id="CP035544">
    <property type="protein sequence ID" value="QBA63965.1"/>
    <property type="molecule type" value="Genomic_DNA"/>
</dbReference>
<keyword evidence="1" id="KW-0812">Transmembrane</keyword>
<accession>A0A411E8A8</accession>
<dbReference type="OrthoDB" id="821805at2"/>
<organism evidence="2 3">
    <name type="scientific">Muriicola soli</name>
    <dbReference type="NCBI Taxonomy" id="2507538"/>
    <lineage>
        <taxon>Bacteria</taxon>
        <taxon>Pseudomonadati</taxon>
        <taxon>Bacteroidota</taxon>
        <taxon>Flavobacteriia</taxon>
        <taxon>Flavobacteriales</taxon>
        <taxon>Flavobacteriaceae</taxon>
        <taxon>Muriicola</taxon>
    </lineage>
</organism>
<gene>
    <name evidence="2" type="ORF">EQY75_05085</name>
</gene>
<evidence type="ECO:0000256" key="1">
    <source>
        <dbReference type="SAM" id="Phobius"/>
    </source>
</evidence>
<evidence type="ECO:0000313" key="3">
    <source>
        <dbReference type="Proteomes" id="UP000290889"/>
    </source>
</evidence>
<dbReference type="Pfam" id="PF19578">
    <property type="entry name" value="DUF6090"/>
    <property type="match status" value="1"/>
</dbReference>
<dbReference type="KEGG" id="mur:EQY75_05085"/>
<reference evidence="2 3" key="1">
    <citation type="submission" date="2019-01" db="EMBL/GenBank/DDBJ databases">
        <title>Muriicola soli sp. nov., isolated from soil.</title>
        <authorList>
            <person name="Kang H.J."/>
            <person name="Kim S.B."/>
        </authorList>
    </citation>
    <scope>NUCLEOTIDE SEQUENCE [LARGE SCALE GENOMIC DNA]</scope>
    <source>
        <strain evidence="2 3">MMS17-SY002</strain>
    </source>
</reference>